<dbReference type="RefSeq" id="WP_335424107.1">
    <property type="nucleotide sequence ID" value="NZ_JBALHR010000008.1"/>
</dbReference>
<dbReference type="CDD" id="cd16278">
    <property type="entry name" value="metallo-hydrolase-like_MBL-fold"/>
    <property type="match status" value="1"/>
</dbReference>
<sequence length="299" mass="31688">MDCPWQPGQAVQIDAGLRLVLAPNPSPMTYWGTNTFVIGTGQVAVLDPGPAIPRHLEAILAALAPGERISHIIVTHPHLDHSPLARPLAEATGAPVLAYGAAGSGISARMAGLEGIGGAEGVDASFAPDACLADGDRLSGPDWHLEVLHSPGHMGSHICLAEGTRLFSGDHLMGWAPSLVSPPEGDMTDYLAALERLGRRPWSRAFPAHGLPIEDPAPRIAELLAHRRMREAQILAVLNDGPMGIDDLLMKVYAETPAPLLPAARRNLLAHLIDLVHANRVAHSAPELTHGKFHNVASR</sequence>
<evidence type="ECO:0000313" key="2">
    <source>
        <dbReference type="EMBL" id="MEH7829255.1"/>
    </source>
</evidence>
<dbReference type="InterPro" id="IPR050662">
    <property type="entry name" value="Sec-metab_biosynth-thioest"/>
</dbReference>
<dbReference type="InterPro" id="IPR036866">
    <property type="entry name" value="RibonucZ/Hydroxyglut_hydro"/>
</dbReference>
<organism evidence="2 3">
    <name type="scientific">Gemmobacter denitrificans</name>
    <dbReference type="NCBI Taxonomy" id="3123040"/>
    <lineage>
        <taxon>Bacteria</taxon>
        <taxon>Pseudomonadati</taxon>
        <taxon>Pseudomonadota</taxon>
        <taxon>Alphaproteobacteria</taxon>
        <taxon>Rhodobacterales</taxon>
        <taxon>Paracoccaceae</taxon>
        <taxon>Gemmobacter</taxon>
    </lineage>
</organism>
<reference evidence="2" key="1">
    <citation type="submission" date="2024-02" db="EMBL/GenBank/DDBJ databases">
        <title>Genome sequences of strain Gemmobacter sp. JM10B15.</title>
        <authorList>
            <person name="Zhang M."/>
        </authorList>
    </citation>
    <scope>NUCLEOTIDE SEQUENCE</scope>
    <source>
        <strain evidence="2">JM10B15</strain>
    </source>
</reference>
<dbReference type="EMBL" id="JBALHR010000008">
    <property type="protein sequence ID" value="MEH7829255.1"/>
    <property type="molecule type" value="Genomic_DNA"/>
</dbReference>
<dbReference type="Gene3D" id="3.60.15.10">
    <property type="entry name" value="Ribonuclease Z/Hydroxyacylglutathione hydrolase-like"/>
    <property type="match status" value="1"/>
</dbReference>
<dbReference type="Pfam" id="PF00753">
    <property type="entry name" value="Lactamase_B"/>
    <property type="match status" value="1"/>
</dbReference>
<dbReference type="Gene3D" id="1.10.10.10">
    <property type="entry name" value="Winged helix-like DNA-binding domain superfamily/Winged helix DNA-binding domain"/>
    <property type="match status" value="1"/>
</dbReference>
<evidence type="ECO:0000259" key="1">
    <source>
        <dbReference type="SMART" id="SM00849"/>
    </source>
</evidence>
<proteinExistence type="predicted"/>
<keyword evidence="3" id="KW-1185">Reference proteome</keyword>
<dbReference type="SUPFAM" id="SSF56281">
    <property type="entry name" value="Metallo-hydrolase/oxidoreductase"/>
    <property type="match status" value="1"/>
</dbReference>
<gene>
    <name evidence="2" type="ORF">V6590_13945</name>
</gene>
<dbReference type="InterPro" id="IPR036388">
    <property type="entry name" value="WH-like_DNA-bd_sf"/>
</dbReference>
<feature type="domain" description="Metallo-beta-lactamase" evidence="1">
    <location>
        <begin position="32"/>
        <end position="209"/>
    </location>
</feature>
<dbReference type="PANTHER" id="PTHR23131">
    <property type="entry name" value="ENDORIBONUCLEASE LACTB2"/>
    <property type="match status" value="1"/>
</dbReference>
<dbReference type="Pfam" id="PF17778">
    <property type="entry name" value="WHD_BLACT"/>
    <property type="match status" value="1"/>
</dbReference>
<dbReference type="InterPro" id="IPR041516">
    <property type="entry name" value="LACTB2_WH"/>
</dbReference>
<comment type="caution">
    <text evidence="2">The sequence shown here is derived from an EMBL/GenBank/DDBJ whole genome shotgun (WGS) entry which is preliminary data.</text>
</comment>
<dbReference type="Proteomes" id="UP001431963">
    <property type="component" value="Unassembled WGS sequence"/>
</dbReference>
<protein>
    <submittedName>
        <fullName evidence="2">MBL fold metallo-hydrolase</fullName>
    </submittedName>
</protein>
<name>A0ABU8BYB8_9RHOB</name>
<dbReference type="PANTHER" id="PTHR23131:SF0">
    <property type="entry name" value="ENDORIBONUCLEASE LACTB2"/>
    <property type="match status" value="1"/>
</dbReference>
<accession>A0ABU8BYB8</accession>
<dbReference type="InterPro" id="IPR001279">
    <property type="entry name" value="Metallo-B-lactamas"/>
</dbReference>
<evidence type="ECO:0000313" key="3">
    <source>
        <dbReference type="Proteomes" id="UP001431963"/>
    </source>
</evidence>
<dbReference type="SMART" id="SM00849">
    <property type="entry name" value="Lactamase_B"/>
    <property type="match status" value="1"/>
</dbReference>